<dbReference type="RefSeq" id="WP_015250750.1">
    <property type="nucleotide sequence ID" value="NC_019895.1"/>
</dbReference>
<reference evidence="4 5" key="1">
    <citation type="submission" date="2012-02" db="EMBL/GenBank/DDBJ databases">
        <title>Complete sequence of plasmid 3 of Singulisphaera acidiphila DSM 18658.</title>
        <authorList>
            <consortium name="US DOE Joint Genome Institute (JGI-PGF)"/>
            <person name="Lucas S."/>
            <person name="Copeland A."/>
            <person name="Lapidus A."/>
            <person name="Glavina del Rio T."/>
            <person name="Dalin E."/>
            <person name="Tice H."/>
            <person name="Bruce D."/>
            <person name="Goodwin L."/>
            <person name="Pitluck S."/>
            <person name="Peters L."/>
            <person name="Ovchinnikova G."/>
            <person name="Chertkov O."/>
            <person name="Kyrpides N."/>
            <person name="Mavromatis K."/>
            <person name="Ivanova N."/>
            <person name="Brettin T."/>
            <person name="Detter J.C."/>
            <person name="Han C."/>
            <person name="Larimer F."/>
            <person name="Land M."/>
            <person name="Hauser L."/>
            <person name="Markowitz V."/>
            <person name="Cheng J.-F."/>
            <person name="Hugenholtz P."/>
            <person name="Woyke T."/>
            <person name="Wu D."/>
            <person name="Tindall B."/>
            <person name="Pomrenke H."/>
            <person name="Brambilla E."/>
            <person name="Klenk H.-P."/>
            <person name="Eisen J.A."/>
        </authorList>
    </citation>
    <scope>NUCLEOTIDE SEQUENCE [LARGE SCALE GENOMIC DNA]</scope>
    <source>
        <strain evidence="5">ATCC BAA-1392 / DSM 18658 / VKM B-2454 / MOB10</strain>
        <plasmid evidence="4 5">pSINAC03</plasmid>
    </source>
</reference>
<dbReference type="GO" id="GO:0007059">
    <property type="term" value="P:chromosome segregation"/>
    <property type="evidence" value="ECO:0007669"/>
    <property type="project" value="UniProtKB-KW"/>
</dbReference>
<dbReference type="InterPro" id="IPR041468">
    <property type="entry name" value="HTH_ParB/Spo0J"/>
</dbReference>
<dbReference type="Proteomes" id="UP000010798">
    <property type="component" value="Plasmid pSINAC03"/>
</dbReference>
<dbReference type="AlphaFoldDB" id="L0DRR9"/>
<accession>L0DRR9</accession>
<evidence type="ECO:0000256" key="1">
    <source>
        <dbReference type="ARBA" id="ARBA00006295"/>
    </source>
</evidence>
<dbReference type="PANTHER" id="PTHR33375:SF1">
    <property type="entry name" value="CHROMOSOME-PARTITIONING PROTEIN PARB-RELATED"/>
    <property type="match status" value="1"/>
</dbReference>
<dbReference type="SUPFAM" id="SSF110849">
    <property type="entry name" value="ParB/Sulfiredoxin"/>
    <property type="match status" value="1"/>
</dbReference>
<dbReference type="KEGG" id="saci:Sinac_7661"/>
<dbReference type="PANTHER" id="PTHR33375">
    <property type="entry name" value="CHROMOSOME-PARTITIONING PROTEIN PARB-RELATED"/>
    <property type="match status" value="1"/>
</dbReference>
<dbReference type="SUPFAM" id="SSF109709">
    <property type="entry name" value="KorB DNA-binding domain-like"/>
    <property type="match status" value="1"/>
</dbReference>
<dbReference type="Gene3D" id="3.90.1530.30">
    <property type="match status" value="1"/>
</dbReference>
<name>L0DRR9_SINAD</name>
<gene>
    <name evidence="4" type="ordered locus">Sinac_7661</name>
</gene>
<dbReference type="HOGENOM" id="CLU_933507_0_0_0"/>
<evidence type="ECO:0000313" key="4">
    <source>
        <dbReference type="EMBL" id="AGA31690.1"/>
    </source>
</evidence>
<evidence type="ECO:0000313" key="5">
    <source>
        <dbReference type="Proteomes" id="UP000010798"/>
    </source>
</evidence>
<feature type="domain" description="ParB-like N-terminal" evidence="3">
    <location>
        <begin position="6"/>
        <end position="99"/>
    </location>
</feature>
<protein>
    <submittedName>
        <fullName evidence="4">ParB-like partition protein</fullName>
    </submittedName>
</protein>
<dbReference type="InterPro" id="IPR004437">
    <property type="entry name" value="ParB/RepB/Spo0J"/>
</dbReference>
<evidence type="ECO:0000259" key="3">
    <source>
        <dbReference type="SMART" id="SM00470"/>
    </source>
</evidence>
<keyword evidence="2" id="KW-0159">Chromosome partition</keyword>
<dbReference type="Gene3D" id="1.10.10.2830">
    <property type="match status" value="1"/>
</dbReference>
<dbReference type="GO" id="GO:0005694">
    <property type="term" value="C:chromosome"/>
    <property type="evidence" value="ECO:0007669"/>
    <property type="project" value="TreeGrafter"/>
</dbReference>
<dbReference type="GO" id="GO:0045881">
    <property type="term" value="P:positive regulation of sporulation resulting in formation of a cellular spore"/>
    <property type="evidence" value="ECO:0007669"/>
    <property type="project" value="TreeGrafter"/>
</dbReference>
<dbReference type="OrthoDB" id="9802051at2"/>
<dbReference type="InterPro" id="IPR003115">
    <property type="entry name" value="ParB_N"/>
</dbReference>
<keyword evidence="5" id="KW-1185">Reference proteome</keyword>
<dbReference type="InterPro" id="IPR050336">
    <property type="entry name" value="Chromosome_partition/occlusion"/>
</dbReference>
<proteinExistence type="inferred from homology"/>
<geneLocation type="plasmid" evidence="4 5">
    <name>pSINAC03</name>
</geneLocation>
<dbReference type="InterPro" id="IPR036086">
    <property type="entry name" value="ParB/Sulfiredoxin_sf"/>
</dbReference>
<comment type="similarity">
    <text evidence="1">Belongs to the ParB family.</text>
</comment>
<dbReference type="NCBIfam" id="TIGR00180">
    <property type="entry name" value="parB_part"/>
    <property type="match status" value="1"/>
</dbReference>
<organism evidence="4 5">
    <name type="scientific">Singulisphaera acidiphila (strain ATCC BAA-1392 / DSM 18658 / VKM B-2454 / MOB10)</name>
    <dbReference type="NCBI Taxonomy" id="886293"/>
    <lineage>
        <taxon>Bacteria</taxon>
        <taxon>Pseudomonadati</taxon>
        <taxon>Planctomycetota</taxon>
        <taxon>Planctomycetia</taxon>
        <taxon>Isosphaerales</taxon>
        <taxon>Isosphaeraceae</taxon>
        <taxon>Singulisphaera</taxon>
    </lineage>
</organism>
<sequence length="268" mass="29066">MPDTFLSIGIDQLMPDPTQPRKTFLKEEIERLAASVAARGMLQPLRVMFDETRGSYLIVTGESRYRAGLMAGMAALPCLLVEGQPDEAELLADRIVENSCRHDLRPLELARSLAKLRSLKKCTSGQLAVELGLSGASVCRAEALLSLPGDIQSLVDGGSIPESTAYELSRLPNEQSMRELALAVTAGKLSRDQVADAVRASVGKRHVRPKSARLPLRLDGGISVTVSAGQPLTWDDFNTAIDRIRKEAKKLYEGGKDITELARSLKAS</sequence>
<dbReference type="Pfam" id="PF17762">
    <property type="entry name" value="HTH_ParB"/>
    <property type="match status" value="1"/>
</dbReference>
<dbReference type="EMBL" id="CP003367">
    <property type="protein sequence ID" value="AGA31690.1"/>
    <property type="molecule type" value="Genomic_DNA"/>
</dbReference>
<dbReference type="GO" id="GO:0003677">
    <property type="term" value="F:DNA binding"/>
    <property type="evidence" value="ECO:0007669"/>
    <property type="project" value="InterPro"/>
</dbReference>
<keyword evidence="4" id="KW-0614">Plasmid</keyword>
<dbReference type="Pfam" id="PF02195">
    <property type="entry name" value="ParB_N"/>
    <property type="match status" value="1"/>
</dbReference>
<dbReference type="SMART" id="SM00470">
    <property type="entry name" value="ParB"/>
    <property type="match status" value="1"/>
</dbReference>
<evidence type="ECO:0000256" key="2">
    <source>
        <dbReference type="ARBA" id="ARBA00022829"/>
    </source>
</evidence>